<keyword evidence="5" id="KW-0460">Magnesium</keyword>
<feature type="domain" description="Mandelate racemase/muconate lactonizing enzyme C-terminal" evidence="7">
    <location>
        <begin position="198"/>
        <end position="294"/>
    </location>
</feature>
<dbReference type="PANTHER" id="PTHR13794">
    <property type="entry name" value="ENOLASE SUPERFAMILY, MANDELATE RACEMASE"/>
    <property type="match status" value="1"/>
</dbReference>
<name>A0A2N8KPK8_9BURK</name>
<keyword evidence="6" id="KW-0456">Lyase</keyword>
<dbReference type="SFLD" id="SFLDG00179">
    <property type="entry name" value="mandelate_racemase"/>
    <property type="match status" value="1"/>
</dbReference>
<evidence type="ECO:0000256" key="3">
    <source>
        <dbReference type="ARBA" id="ARBA00013142"/>
    </source>
</evidence>
<evidence type="ECO:0000256" key="5">
    <source>
        <dbReference type="ARBA" id="ARBA00022842"/>
    </source>
</evidence>
<gene>
    <name evidence="8" type="ORF">C1I89_03115</name>
</gene>
<dbReference type="Gene3D" id="3.20.20.120">
    <property type="entry name" value="Enolase-like C-terminal domain"/>
    <property type="match status" value="1"/>
</dbReference>
<dbReference type="InterPro" id="IPR013341">
    <property type="entry name" value="Mandelate_racemase_N_dom"/>
</dbReference>
<dbReference type="SUPFAM" id="SSF51604">
    <property type="entry name" value="Enolase C-terminal domain-like"/>
    <property type="match status" value="1"/>
</dbReference>
<dbReference type="InterPro" id="IPR018110">
    <property type="entry name" value="Mandel_Rmase/mucon_lact_enz_CS"/>
</dbReference>
<dbReference type="InterPro" id="IPR013342">
    <property type="entry name" value="Mandelate_racemase_C"/>
</dbReference>
<evidence type="ECO:0000256" key="6">
    <source>
        <dbReference type="ARBA" id="ARBA00023239"/>
    </source>
</evidence>
<comment type="catalytic activity">
    <reaction evidence="1">
        <text>L-fuconate = 2-dehydro-3-deoxy-L-fuconate + H2O</text>
        <dbReference type="Rhea" id="RHEA:22772"/>
        <dbReference type="ChEBI" id="CHEBI:15377"/>
        <dbReference type="ChEBI" id="CHEBI:21291"/>
        <dbReference type="ChEBI" id="CHEBI:37448"/>
        <dbReference type="EC" id="4.2.1.68"/>
    </reaction>
</comment>
<dbReference type="GO" id="GO:0009063">
    <property type="term" value="P:amino acid catabolic process"/>
    <property type="evidence" value="ECO:0007669"/>
    <property type="project" value="InterPro"/>
</dbReference>
<dbReference type="Gene3D" id="3.30.390.10">
    <property type="entry name" value="Enolase-like, N-terminal domain"/>
    <property type="match status" value="1"/>
</dbReference>
<dbReference type="SUPFAM" id="SSF54826">
    <property type="entry name" value="Enolase N-terminal domain-like"/>
    <property type="match status" value="1"/>
</dbReference>
<dbReference type="PANTHER" id="PTHR13794:SF58">
    <property type="entry name" value="MITOCHONDRIAL ENOLASE SUPERFAMILY MEMBER 1"/>
    <property type="match status" value="1"/>
</dbReference>
<dbReference type="RefSeq" id="WP_102771324.1">
    <property type="nucleotide sequence ID" value="NZ_POQS01000001.1"/>
</dbReference>
<dbReference type="SFLD" id="SFLDF00111">
    <property type="entry name" value="L-fuconate_dehydratase"/>
    <property type="match status" value="1"/>
</dbReference>
<sequence>MTRIRSMRVLDLRFPTSRQLDGSDAMNSDPDYSAAYVILETDQPGLEGHGLTFTIGRGNEICCAAIKALRHLVEGLSLDSIRADMGGFWRHVTSDSQLRWIGPDKGAIHLATAAVVNAAWDLWAKAEGKPLWRLVADLSPEAFVRALDFRYMTDGITQQEALVLLRRQEAGKAQRIRTLEREGYPCYTTSAGWLGYDDAKLRRLCHEALANGFNHVKLKVGRDLHADIRRVTIAREALGPHRHLMLDANQVWEVGQAIDWVRQLAFAKPWFIEEPTNPDDVEGHRAVKLGVAPIKVASGEMCQNRILFKQMIMRGAIDIVQVDACRLGGVNEVLLVLLLAAKYGLPVCPHAGGVGLCEYVQHLSMIDYVCVSGTRAGRVTEYVDHLHEHFIDPCVIRNAAYMPPRAPGFSIEMKPESLERYRHRP</sequence>
<dbReference type="GO" id="GO:0016052">
    <property type="term" value="P:carbohydrate catabolic process"/>
    <property type="evidence" value="ECO:0007669"/>
    <property type="project" value="InterPro"/>
</dbReference>
<dbReference type="Proteomes" id="UP000235994">
    <property type="component" value="Unassembled WGS sequence"/>
</dbReference>
<keyword evidence="9" id="KW-1185">Reference proteome</keyword>
<dbReference type="EC" id="4.2.1.68" evidence="3"/>
<dbReference type="Pfam" id="PF02746">
    <property type="entry name" value="MR_MLE_N"/>
    <property type="match status" value="1"/>
</dbReference>
<dbReference type="SMART" id="SM00922">
    <property type="entry name" value="MR_MLE"/>
    <property type="match status" value="1"/>
</dbReference>
<dbReference type="SFLD" id="SFLDS00001">
    <property type="entry name" value="Enolase"/>
    <property type="match status" value="1"/>
</dbReference>
<dbReference type="GO" id="GO:0050023">
    <property type="term" value="F:L-fuconate dehydratase activity"/>
    <property type="evidence" value="ECO:0007669"/>
    <property type="project" value="UniProtKB-EC"/>
</dbReference>
<organism evidence="8 9">
    <name type="scientific">Achromobacter pulmonis</name>
    <dbReference type="NCBI Taxonomy" id="1389932"/>
    <lineage>
        <taxon>Bacteria</taxon>
        <taxon>Pseudomonadati</taxon>
        <taxon>Pseudomonadota</taxon>
        <taxon>Betaproteobacteria</taxon>
        <taxon>Burkholderiales</taxon>
        <taxon>Alcaligenaceae</taxon>
        <taxon>Achromobacter</taxon>
    </lineage>
</organism>
<proteinExistence type="predicted"/>
<dbReference type="CDD" id="cd03324">
    <property type="entry name" value="rTSbeta_L-fuconate_dehydratase"/>
    <property type="match status" value="1"/>
</dbReference>
<dbReference type="InterPro" id="IPR029065">
    <property type="entry name" value="Enolase_C-like"/>
</dbReference>
<dbReference type="Pfam" id="PF13378">
    <property type="entry name" value="MR_MLE_C"/>
    <property type="match status" value="1"/>
</dbReference>
<dbReference type="GO" id="GO:0000287">
    <property type="term" value="F:magnesium ion binding"/>
    <property type="evidence" value="ECO:0007669"/>
    <property type="project" value="TreeGrafter"/>
</dbReference>
<dbReference type="InterPro" id="IPR029017">
    <property type="entry name" value="Enolase-like_N"/>
</dbReference>
<dbReference type="InterPro" id="IPR046945">
    <property type="entry name" value="RHMD-like"/>
</dbReference>
<keyword evidence="4" id="KW-0479">Metal-binding</keyword>
<comment type="cofactor">
    <cofactor evidence="2">
        <name>Mg(2+)</name>
        <dbReference type="ChEBI" id="CHEBI:18420"/>
    </cofactor>
</comment>
<evidence type="ECO:0000259" key="7">
    <source>
        <dbReference type="SMART" id="SM00922"/>
    </source>
</evidence>
<accession>A0A2N8KPK8</accession>
<comment type="caution">
    <text evidence="8">The sequence shown here is derived from an EMBL/GenBank/DDBJ whole genome shotgun (WGS) entry which is preliminary data.</text>
</comment>
<dbReference type="EMBL" id="POQS01000001">
    <property type="protein sequence ID" value="PND35385.1"/>
    <property type="molecule type" value="Genomic_DNA"/>
</dbReference>
<evidence type="ECO:0000256" key="1">
    <source>
        <dbReference type="ARBA" id="ARBA00001737"/>
    </source>
</evidence>
<dbReference type="FunFam" id="3.20.20.120:FF:000007">
    <property type="entry name" value="Mitochondrial enolase superfamily member 1"/>
    <property type="match status" value="1"/>
</dbReference>
<dbReference type="InterPro" id="IPR036849">
    <property type="entry name" value="Enolase-like_C_sf"/>
</dbReference>
<evidence type="ECO:0000313" key="9">
    <source>
        <dbReference type="Proteomes" id="UP000235994"/>
    </source>
</evidence>
<protein>
    <recommendedName>
        <fullName evidence="3">L-fuconate dehydratase</fullName>
        <ecNumber evidence="3">4.2.1.68</ecNumber>
    </recommendedName>
</protein>
<dbReference type="PROSITE" id="PS00909">
    <property type="entry name" value="MR_MLE_2"/>
    <property type="match status" value="1"/>
</dbReference>
<evidence type="ECO:0000256" key="2">
    <source>
        <dbReference type="ARBA" id="ARBA00001946"/>
    </source>
</evidence>
<dbReference type="AlphaFoldDB" id="A0A2N8KPK8"/>
<reference evidence="8 9" key="1">
    <citation type="submission" date="2018-01" db="EMBL/GenBank/DDBJ databases">
        <title>The draft genome of an aniline degradation strain ANB-1.</title>
        <authorList>
            <person name="Zhang L."/>
            <person name="Jiang J."/>
        </authorList>
    </citation>
    <scope>NUCLEOTIDE SEQUENCE [LARGE SCALE GENOMIC DNA]</scope>
    <source>
        <strain evidence="8 9">ANB-1</strain>
    </source>
</reference>
<evidence type="ECO:0000256" key="4">
    <source>
        <dbReference type="ARBA" id="ARBA00022723"/>
    </source>
</evidence>
<dbReference type="InterPro" id="IPR034610">
    <property type="entry name" value="L-fuconate_dehydratase"/>
</dbReference>
<evidence type="ECO:0000313" key="8">
    <source>
        <dbReference type="EMBL" id="PND35385.1"/>
    </source>
</evidence>